<dbReference type="HOGENOM" id="CLU_025356_2_1_1"/>
<dbReference type="RefSeq" id="XP_009027628.1">
    <property type="nucleotide sequence ID" value="XM_009029380.1"/>
</dbReference>
<dbReference type="AlphaFoldDB" id="T1FR23"/>
<accession>T1FR23</accession>
<gene>
    <name evidence="12" type="primary">20211270</name>
    <name evidence="11" type="ORF">HELRODRAFT_189442</name>
</gene>
<dbReference type="EMBL" id="KB097571">
    <property type="protein sequence ID" value="ESN94579.1"/>
    <property type="molecule type" value="Genomic_DNA"/>
</dbReference>
<evidence type="ECO:0000256" key="9">
    <source>
        <dbReference type="SAM" id="MobiDB-lite"/>
    </source>
</evidence>
<dbReference type="STRING" id="6412.T1FR23"/>
<feature type="transmembrane region" description="Helical" evidence="10">
    <location>
        <begin position="93"/>
        <end position="112"/>
    </location>
</feature>
<evidence type="ECO:0000256" key="4">
    <source>
        <dbReference type="ARBA" id="ARBA00022989"/>
    </source>
</evidence>
<feature type="transmembrane region" description="Helical" evidence="10">
    <location>
        <begin position="178"/>
        <end position="199"/>
    </location>
</feature>
<dbReference type="CTD" id="20211270"/>
<proteinExistence type="inferred from homology"/>
<evidence type="ECO:0000313" key="12">
    <source>
        <dbReference type="EnsemblMetazoa" id="HelroP189442"/>
    </source>
</evidence>
<name>T1FR23_HELRO</name>
<dbReference type="InterPro" id="IPR051617">
    <property type="entry name" value="UNC-93-like_regulator"/>
</dbReference>
<evidence type="ECO:0000256" key="7">
    <source>
        <dbReference type="ARBA" id="ARBA00040302"/>
    </source>
</evidence>
<keyword evidence="6" id="KW-0325">Glycoprotein</keyword>
<dbReference type="EnsemblMetazoa" id="HelroT189442">
    <property type="protein sequence ID" value="HelroP189442"/>
    <property type="gene ID" value="HelroG189442"/>
</dbReference>
<feature type="transmembrane region" description="Helical" evidence="10">
    <location>
        <begin position="211"/>
        <end position="230"/>
    </location>
</feature>
<dbReference type="Pfam" id="PF05978">
    <property type="entry name" value="UNC-93"/>
    <property type="match status" value="2"/>
</dbReference>
<evidence type="ECO:0000256" key="5">
    <source>
        <dbReference type="ARBA" id="ARBA00023136"/>
    </source>
</evidence>
<evidence type="ECO:0000256" key="3">
    <source>
        <dbReference type="ARBA" id="ARBA00022692"/>
    </source>
</evidence>
<keyword evidence="3 10" id="KW-0812">Transmembrane</keyword>
<evidence type="ECO:0000256" key="10">
    <source>
        <dbReference type="SAM" id="Phobius"/>
    </source>
</evidence>
<feature type="transmembrane region" description="Helical" evidence="10">
    <location>
        <begin position="49"/>
        <end position="73"/>
    </location>
</feature>
<dbReference type="Proteomes" id="UP000015101">
    <property type="component" value="Unassembled WGS sequence"/>
</dbReference>
<feature type="region of interest" description="Disordered" evidence="9">
    <location>
        <begin position="1"/>
        <end position="29"/>
    </location>
</feature>
<evidence type="ECO:0000256" key="2">
    <source>
        <dbReference type="ARBA" id="ARBA00009172"/>
    </source>
</evidence>
<keyword evidence="5 10" id="KW-0472">Membrane</keyword>
<evidence type="ECO:0000256" key="8">
    <source>
        <dbReference type="ARBA" id="ARBA00041910"/>
    </source>
</evidence>
<evidence type="ECO:0000313" key="11">
    <source>
        <dbReference type="EMBL" id="ESN94579.1"/>
    </source>
</evidence>
<reference evidence="12" key="3">
    <citation type="submission" date="2015-06" db="UniProtKB">
        <authorList>
            <consortium name="EnsemblMetazoa"/>
        </authorList>
    </citation>
    <scope>IDENTIFICATION</scope>
</reference>
<dbReference type="OrthoDB" id="196103at2759"/>
<comment type="similarity">
    <text evidence="2">Belongs to the unc-93 family.</text>
</comment>
<feature type="transmembrane region" description="Helical" evidence="10">
    <location>
        <begin position="140"/>
        <end position="158"/>
    </location>
</feature>
<feature type="transmembrane region" description="Helical" evidence="10">
    <location>
        <begin position="306"/>
        <end position="328"/>
    </location>
</feature>
<dbReference type="GeneID" id="20211270"/>
<dbReference type="eggNOG" id="KOG3098">
    <property type="taxonomic scope" value="Eukaryota"/>
</dbReference>
<dbReference type="SUPFAM" id="SSF103473">
    <property type="entry name" value="MFS general substrate transporter"/>
    <property type="match status" value="1"/>
</dbReference>
<dbReference type="PANTHER" id="PTHR23294">
    <property type="entry name" value="ET TRANSLATION PRODUCT-RELATED"/>
    <property type="match status" value="1"/>
</dbReference>
<keyword evidence="4 10" id="KW-1133">Transmembrane helix</keyword>
<dbReference type="InterPro" id="IPR010291">
    <property type="entry name" value="Ion_channel_UNC-93"/>
</dbReference>
<keyword evidence="13" id="KW-1185">Reference proteome</keyword>
<comment type="subcellular location">
    <subcellularLocation>
        <location evidence="1">Membrane</location>
        <topology evidence="1">Multi-pass membrane protein</topology>
    </subcellularLocation>
</comment>
<feature type="transmembrane region" description="Helical" evidence="10">
    <location>
        <begin position="117"/>
        <end position="134"/>
    </location>
</feature>
<dbReference type="PANTHER" id="PTHR23294:SF0">
    <property type="entry name" value="UNC93-LIKE PROTEIN MFSD11"/>
    <property type="match status" value="1"/>
</dbReference>
<dbReference type="InterPro" id="IPR036259">
    <property type="entry name" value="MFS_trans_sf"/>
</dbReference>
<dbReference type="EMBL" id="AMQM01001663">
    <property type="status" value="NOT_ANNOTATED_CDS"/>
    <property type="molecule type" value="Genomic_DNA"/>
</dbReference>
<protein>
    <recommendedName>
        <fullName evidence="7">UNC93-like protein MFSD11</fullName>
    </recommendedName>
    <alternativeName>
        <fullName evidence="8">Major facilitator superfamily domain-containing protein 11</fullName>
    </alternativeName>
</protein>
<organism evidence="12 13">
    <name type="scientific">Helobdella robusta</name>
    <name type="common">Californian leech</name>
    <dbReference type="NCBI Taxonomy" id="6412"/>
    <lineage>
        <taxon>Eukaryota</taxon>
        <taxon>Metazoa</taxon>
        <taxon>Spiralia</taxon>
        <taxon>Lophotrochozoa</taxon>
        <taxon>Annelida</taxon>
        <taxon>Clitellata</taxon>
        <taxon>Hirudinea</taxon>
        <taxon>Rhynchobdellida</taxon>
        <taxon>Glossiphoniidae</taxon>
        <taxon>Helobdella</taxon>
    </lineage>
</organism>
<dbReference type="FunCoup" id="T1FR23">
    <property type="interactions" value="193"/>
</dbReference>
<dbReference type="InParanoid" id="T1FR23"/>
<feature type="transmembrane region" description="Helical" evidence="10">
    <location>
        <begin position="272"/>
        <end position="294"/>
    </location>
</feature>
<dbReference type="KEGG" id="hro:HELRODRAFT_189442"/>
<reference evidence="13" key="1">
    <citation type="submission" date="2012-12" db="EMBL/GenBank/DDBJ databases">
        <authorList>
            <person name="Hellsten U."/>
            <person name="Grimwood J."/>
            <person name="Chapman J.A."/>
            <person name="Shapiro H."/>
            <person name="Aerts A."/>
            <person name="Otillar R.P."/>
            <person name="Terry A.Y."/>
            <person name="Boore J.L."/>
            <person name="Simakov O."/>
            <person name="Marletaz F."/>
            <person name="Cho S.-J."/>
            <person name="Edsinger-Gonzales E."/>
            <person name="Havlak P."/>
            <person name="Kuo D.-H."/>
            <person name="Larsson T."/>
            <person name="Lv J."/>
            <person name="Arendt D."/>
            <person name="Savage R."/>
            <person name="Osoegawa K."/>
            <person name="de Jong P."/>
            <person name="Lindberg D.R."/>
            <person name="Seaver E.C."/>
            <person name="Weisblat D.A."/>
            <person name="Putnam N.H."/>
            <person name="Grigoriev I.V."/>
            <person name="Rokhsar D.S."/>
        </authorList>
    </citation>
    <scope>NUCLEOTIDE SEQUENCE</scope>
</reference>
<feature type="transmembrane region" description="Helical" evidence="10">
    <location>
        <begin position="235"/>
        <end position="260"/>
    </location>
</feature>
<evidence type="ECO:0000256" key="1">
    <source>
        <dbReference type="ARBA" id="ARBA00004141"/>
    </source>
</evidence>
<dbReference type="OMA" id="FFCGLAY"/>
<dbReference type="GO" id="GO:0016020">
    <property type="term" value="C:membrane"/>
    <property type="evidence" value="ECO:0007669"/>
    <property type="project" value="UniProtKB-SubCell"/>
</dbReference>
<evidence type="ECO:0000256" key="6">
    <source>
        <dbReference type="ARBA" id="ARBA00023180"/>
    </source>
</evidence>
<evidence type="ECO:0000313" key="13">
    <source>
        <dbReference type="Proteomes" id="UP000015101"/>
    </source>
</evidence>
<reference evidence="11 13" key="2">
    <citation type="journal article" date="2013" name="Nature">
        <title>Insights into bilaterian evolution from three spiralian genomes.</title>
        <authorList>
            <person name="Simakov O."/>
            <person name="Marletaz F."/>
            <person name="Cho S.J."/>
            <person name="Edsinger-Gonzales E."/>
            <person name="Havlak P."/>
            <person name="Hellsten U."/>
            <person name="Kuo D.H."/>
            <person name="Larsson T."/>
            <person name="Lv J."/>
            <person name="Arendt D."/>
            <person name="Savage R."/>
            <person name="Osoegawa K."/>
            <person name="de Jong P."/>
            <person name="Grimwood J."/>
            <person name="Chapman J.A."/>
            <person name="Shapiro H."/>
            <person name="Aerts A."/>
            <person name="Otillar R.P."/>
            <person name="Terry A.Y."/>
            <person name="Boore J.L."/>
            <person name="Grigoriev I.V."/>
            <person name="Lindberg D.R."/>
            <person name="Seaver E.C."/>
            <person name="Weisblat D.A."/>
            <person name="Putnam N.H."/>
            <person name="Rokhsar D.S."/>
        </authorList>
    </citation>
    <scope>NUCLEOTIDE SEQUENCE</scope>
</reference>
<sequence length="345" mass="37765">MPIDEVEGDVVHNNNTVQETEADRQSVGSSDSEASLGVQLSSRWKFYNVILMGITFMFLFTAFNTCSMIQTLVLEGANIETNNTSGNGYTSLALLYGAFAASNWVAPSFVAVFNSKWSMIIGSSLYCVFIGFFLRPNQISLYITSVLIGFGAAILWTAQGKFLISNSTLDTMTRNTGIFWVLFQSSLIWGNIFVIFKFTGLTSIDGPTRTVVFAGLTSAACLVQSVKLLFNKEMLLLSVIFFYTGLSTSFWSSVFITSVGHMSYFEDDAKQLSGLCGLTAGFGEMCGGLLFGIFSKSLRINASNRGFVMFVGYVLQMVALFAAFLTLAPESPIMETDNLAYFTPK</sequence>